<dbReference type="RefSeq" id="WP_202857225.1">
    <property type="nucleotide sequence ID" value="NZ_JAEUGD010000053.1"/>
</dbReference>
<keyword evidence="3" id="KW-1185">Reference proteome</keyword>
<reference evidence="2" key="1">
    <citation type="submission" date="2021-01" db="EMBL/GenBank/DDBJ databases">
        <title>Fulvivirga kasyanovii gen. nov., sp nov., a novel member of the phylum Bacteroidetes isolated from seawater in a mussel farm.</title>
        <authorList>
            <person name="Zhao L.-H."/>
            <person name="Wang Z.-J."/>
        </authorList>
    </citation>
    <scope>NUCLEOTIDE SEQUENCE</scope>
    <source>
        <strain evidence="2">29W222</strain>
    </source>
</reference>
<gene>
    <name evidence="2" type="ORF">JMN32_15315</name>
</gene>
<evidence type="ECO:0000313" key="3">
    <source>
        <dbReference type="Proteomes" id="UP000614216"/>
    </source>
</evidence>
<dbReference type="Proteomes" id="UP000614216">
    <property type="component" value="Unassembled WGS sequence"/>
</dbReference>
<proteinExistence type="predicted"/>
<dbReference type="AlphaFoldDB" id="A0A937G3C7"/>
<evidence type="ECO:0000313" key="2">
    <source>
        <dbReference type="EMBL" id="MBL6447686.1"/>
    </source>
</evidence>
<evidence type="ECO:0000256" key="1">
    <source>
        <dbReference type="SAM" id="MobiDB-lite"/>
    </source>
</evidence>
<name>A0A937G3C7_9BACT</name>
<accession>A0A937G3C7</accession>
<protein>
    <submittedName>
        <fullName evidence="2">Uncharacterized protein</fullName>
    </submittedName>
</protein>
<feature type="compositionally biased region" description="Basic and acidic residues" evidence="1">
    <location>
        <begin position="17"/>
        <end position="30"/>
    </location>
</feature>
<organism evidence="2 3">
    <name type="scientific">Fulvivirga marina</name>
    <dbReference type="NCBI Taxonomy" id="2494733"/>
    <lineage>
        <taxon>Bacteria</taxon>
        <taxon>Pseudomonadati</taxon>
        <taxon>Bacteroidota</taxon>
        <taxon>Cytophagia</taxon>
        <taxon>Cytophagales</taxon>
        <taxon>Fulvivirgaceae</taxon>
        <taxon>Fulvivirga</taxon>
    </lineage>
</organism>
<feature type="region of interest" description="Disordered" evidence="1">
    <location>
        <begin position="85"/>
        <end position="108"/>
    </location>
</feature>
<sequence length="301" mass="33738">MSEHHQQQQSSLSAPGHKSDNLQKNNLFRDSRSTSIVGTADFVPRASSNTSSNSVGRASLNDIIQMMRIDYSNATDHMTDGSLELKASEKNPDKEDIKSEQEPRKLTSSELKTLLSKDRPIKKIKLLIALGKQHIVLNGSDVVALIESDSDLKNKFANQKTEFEKIDQIEIIDSKLTVSLKEDKIRLDLGKHGVKLQNNAQIDFSELKSGTKILKDRKNKDKVTDIAGSIKFKGVVLKLFNTLGVTPENITFKNKETTNFKDDGSGTFDTYDLQADIEVAERLIPNQNDQFIDYQNISKKE</sequence>
<comment type="caution">
    <text evidence="2">The sequence shown here is derived from an EMBL/GenBank/DDBJ whole genome shotgun (WGS) entry which is preliminary data.</text>
</comment>
<feature type="compositionally biased region" description="Basic and acidic residues" evidence="1">
    <location>
        <begin position="86"/>
        <end position="107"/>
    </location>
</feature>
<dbReference type="EMBL" id="JAEUGD010000053">
    <property type="protein sequence ID" value="MBL6447686.1"/>
    <property type="molecule type" value="Genomic_DNA"/>
</dbReference>
<feature type="region of interest" description="Disordered" evidence="1">
    <location>
        <begin position="1"/>
        <end position="30"/>
    </location>
</feature>